<keyword evidence="6" id="KW-1185">Reference proteome</keyword>
<dbReference type="InterPro" id="IPR013106">
    <property type="entry name" value="Ig_V-set"/>
</dbReference>
<keyword evidence="2" id="KW-0472">Membrane</keyword>
<dbReference type="GeneTree" id="ENSGT01150000287973"/>
<evidence type="ECO:0000256" key="2">
    <source>
        <dbReference type="ARBA" id="ARBA00023136"/>
    </source>
</evidence>
<dbReference type="InterPro" id="IPR007110">
    <property type="entry name" value="Ig-like_dom"/>
</dbReference>
<evidence type="ECO:0000256" key="3">
    <source>
        <dbReference type="ARBA" id="ARBA00023319"/>
    </source>
</evidence>
<dbReference type="GO" id="GO:0009897">
    <property type="term" value="C:external side of plasma membrane"/>
    <property type="evidence" value="ECO:0007669"/>
    <property type="project" value="TreeGrafter"/>
</dbReference>
<dbReference type="PROSITE" id="PS50835">
    <property type="entry name" value="IG_LIKE"/>
    <property type="match status" value="1"/>
</dbReference>
<dbReference type="Gene3D" id="2.60.40.10">
    <property type="entry name" value="Immunoglobulins"/>
    <property type="match status" value="1"/>
</dbReference>
<dbReference type="InterPro" id="IPR003599">
    <property type="entry name" value="Ig_sub"/>
</dbReference>
<organism evidence="5 6">
    <name type="scientific">Neolamprologus brichardi</name>
    <name type="common">Fairy cichlid</name>
    <name type="synonym">Lamprologus brichardi</name>
    <dbReference type="NCBI Taxonomy" id="32507"/>
    <lineage>
        <taxon>Eukaryota</taxon>
        <taxon>Metazoa</taxon>
        <taxon>Chordata</taxon>
        <taxon>Craniata</taxon>
        <taxon>Vertebrata</taxon>
        <taxon>Euteleostomi</taxon>
        <taxon>Actinopterygii</taxon>
        <taxon>Neopterygii</taxon>
        <taxon>Teleostei</taxon>
        <taxon>Neoteleostei</taxon>
        <taxon>Acanthomorphata</taxon>
        <taxon>Ovalentaria</taxon>
        <taxon>Cichlomorphae</taxon>
        <taxon>Cichliformes</taxon>
        <taxon>Cichlidae</taxon>
        <taxon>African cichlids</taxon>
        <taxon>Pseudocrenilabrinae</taxon>
        <taxon>Lamprologini</taxon>
        <taxon>Neolamprologus</taxon>
    </lineage>
</organism>
<reference evidence="5" key="2">
    <citation type="submission" date="2025-09" db="UniProtKB">
        <authorList>
            <consortium name="Ensembl"/>
        </authorList>
    </citation>
    <scope>IDENTIFICATION</scope>
</reference>
<accession>A0A3Q4I689</accession>
<dbReference type="AlphaFoldDB" id="A0A3Q4I689"/>
<dbReference type="Ensembl" id="ENSNBRT00000031204.1">
    <property type="protein sequence ID" value="ENSNBRP00000030426.1"/>
    <property type="gene ID" value="ENSNBRG00000023142.1"/>
</dbReference>
<dbReference type="Pfam" id="PF07686">
    <property type="entry name" value="V-set"/>
    <property type="match status" value="1"/>
</dbReference>
<dbReference type="GO" id="GO:0001817">
    <property type="term" value="P:regulation of cytokine production"/>
    <property type="evidence" value="ECO:0007669"/>
    <property type="project" value="TreeGrafter"/>
</dbReference>
<dbReference type="SMART" id="SM00406">
    <property type="entry name" value="IGv"/>
    <property type="match status" value="1"/>
</dbReference>
<keyword evidence="3" id="KW-0393">Immunoglobulin domain</keyword>
<feature type="domain" description="Ig-like" evidence="4">
    <location>
        <begin position="18"/>
        <end position="119"/>
    </location>
</feature>
<dbReference type="InterPro" id="IPR050504">
    <property type="entry name" value="IgSF_BTN/MOG"/>
</dbReference>
<name>A0A3Q4I689_NEOBR</name>
<dbReference type="InterPro" id="IPR036179">
    <property type="entry name" value="Ig-like_dom_sf"/>
</dbReference>
<evidence type="ECO:0000259" key="4">
    <source>
        <dbReference type="PROSITE" id="PS50835"/>
    </source>
</evidence>
<evidence type="ECO:0000256" key="1">
    <source>
        <dbReference type="ARBA" id="ARBA00004370"/>
    </source>
</evidence>
<dbReference type="GO" id="GO:0005102">
    <property type="term" value="F:signaling receptor binding"/>
    <property type="evidence" value="ECO:0007669"/>
    <property type="project" value="TreeGrafter"/>
</dbReference>
<protein>
    <recommendedName>
        <fullName evidence="4">Ig-like domain-containing protein</fullName>
    </recommendedName>
</protein>
<dbReference type="GO" id="GO:0050852">
    <property type="term" value="P:T cell receptor signaling pathway"/>
    <property type="evidence" value="ECO:0007669"/>
    <property type="project" value="TreeGrafter"/>
</dbReference>
<comment type="subcellular location">
    <subcellularLocation>
        <location evidence="1">Membrane</location>
    </subcellularLocation>
</comment>
<proteinExistence type="predicted"/>
<evidence type="ECO:0000313" key="6">
    <source>
        <dbReference type="Proteomes" id="UP000261580"/>
    </source>
</evidence>
<dbReference type="SUPFAM" id="SSF48726">
    <property type="entry name" value="Immunoglobulin"/>
    <property type="match status" value="1"/>
</dbReference>
<sequence>MFDTSFSFYTVCVHCCHPLCSVLFLLTDQKTITAESGQKNVTLTCRAPNNNIISVEWSRDDLGDEYVLLYRNNKMDPENQHPSFENRVNLQDTKMKDGDVSLILNNVTINDTGTYKCGVIQEERGGLKLINTTYVHVVPPGE</sequence>
<reference evidence="5" key="1">
    <citation type="submission" date="2025-08" db="UniProtKB">
        <authorList>
            <consortium name="Ensembl"/>
        </authorList>
    </citation>
    <scope>IDENTIFICATION</scope>
</reference>
<dbReference type="Bgee" id="ENSNBRG00000023142">
    <property type="expression patterns" value="Expressed in blood and 7 other cell types or tissues"/>
</dbReference>
<dbReference type="PANTHER" id="PTHR24100">
    <property type="entry name" value="BUTYROPHILIN"/>
    <property type="match status" value="1"/>
</dbReference>
<dbReference type="OMA" id="NIISVEW"/>
<dbReference type="Proteomes" id="UP000261580">
    <property type="component" value="Unassembled WGS sequence"/>
</dbReference>
<dbReference type="SMART" id="SM00409">
    <property type="entry name" value="IG"/>
    <property type="match status" value="1"/>
</dbReference>
<dbReference type="InterPro" id="IPR013783">
    <property type="entry name" value="Ig-like_fold"/>
</dbReference>
<dbReference type="PANTHER" id="PTHR24100:SF151">
    <property type="entry name" value="ICOS LIGAND"/>
    <property type="match status" value="1"/>
</dbReference>
<evidence type="ECO:0000313" key="5">
    <source>
        <dbReference type="Ensembl" id="ENSNBRP00000030426.1"/>
    </source>
</evidence>